<dbReference type="RefSeq" id="WP_143016276.1">
    <property type="nucleotide sequence ID" value="NZ_BKAE01000016.1"/>
</dbReference>
<protein>
    <submittedName>
        <fullName evidence="2">Acyl-CoA carboxylase epsilon subunit</fullName>
    </submittedName>
</protein>
<dbReference type="EMBL" id="FNIC01000011">
    <property type="protein sequence ID" value="SDO61608.1"/>
    <property type="molecule type" value="Genomic_DNA"/>
</dbReference>
<feature type="region of interest" description="Disordered" evidence="1">
    <location>
        <begin position="58"/>
        <end position="93"/>
    </location>
</feature>
<feature type="region of interest" description="Disordered" evidence="1">
    <location>
        <begin position="1"/>
        <end position="29"/>
    </location>
</feature>
<evidence type="ECO:0000256" key="1">
    <source>
        <dbReference type="SAM" id="MobiDB-lite"/>
    </source>
</evidence>
<dbReference type="STRING" id="1005944.SAMN05192576_0142"/>
<dbReference type="AlphaFoldDB" id="A0A1H0L060"/>
<gene>
    <name evidence="2" type="ORF">SAMN05192576_0142</name>
</gene>
<feature type="compositionally biased region" description="Low complexity" evidence="1">
    <location>
        <begin position="13"/>
        <end position="29"/>
    </location>
</feature>
<feature type="compositionally biased region" description="Polar residues" evidence="1">
    <location>
        <begin position="1"/>
        <end position="10"/>
    </location>
</feature>
<reference evidence="3" key="1">
    <citation type="submission" date="2016-10" db="EMBL/GenBank/DDBJ databases">
        <authorList>
            <person name="Varghese N."/>
            <person name="Submissions S."/>
        </authorList>
    </citation>
    <scope>NUCLEOTIDE SEQUENCE [LARGE SCALE GENOMIC DNA]</scope>
    <source>
        <strain evidence="3">CGMCC 1.11147</strain>
    </source>
</reference>
<evidence type="ECO:0000313" key="2">
    <source>
        <dbReference type="EMBL" id="SDO61608.1"/>
    </source>
</evidence>
<dbReference type="InterPro" id="IPR032716">
    <property type="entry name" value="ACC_epsilon"/>
</dbReference>
<sequence>MSAPTDNPSAESPAEPTTPEDQAAEAPAAPLLRVVNADATPEEIAALVAVFAALGAGATPAPRRTPEWESHHRKLRPTPPHGPDGWRTSSLPR</sequence>
<accession>A0A1H0L060</accession>
<dbReference type="GO" id="GO:0004658">
    <property type="term" value="F:propionyl-CoA carboxylase activity"/>
    <property type="evidence" value="ECO:0007669"/>
    <property type="project" value="InterPro"/>
</dbReference>
<dbReference type="GO" id="GO:0003989">
    <property type="term" value="F:acetyl-CoA carboxylase activity"/>
    <property type="evidence" value="ECO:0007669"/>
    <property type="project" value="InterPro"/>
</dbReference>
<organism evidence="2 3">
    <name type="scientific">Nocardioides szechwanensis</name>
    <dbReference type="NCBI Taxonomy" id="1005944"/>
    <lineage>
        <taxon>Bacteria</taxon>
        <taxon>Bacillati</taxon>
        <taxon>Actinomycetota</taxon>
        <taxon>Actinomycetes</taxon>
        <taxon>Propionibacteriales</taxon>
        <taxon>Nocardioidaceae</taxon>
        <taxon>Nocardioides</taxon>
    </lineage>
</organism>
<keyword evidence="3" id="KW-1185">Reference proteome</keyword>
<evidence type="ECO:0000313" key="3">
    <source>
        <dbReference type="Proteomes" id="UP000199004"/>
    </source>
</evidence>
<dbReference type="OrthoDB" id="4300992at2"/>
<dbReference type="Pfam" id="PF13822">
    <property type="entry name" value="ACC_epsilon"/>
    <property type="match status" value="1"/>
</dbReference>
<name>A0A1H0L060_9ACTN</name>
<dbReference type="Proteomes" id="UP000199004">
    <property type="component" value="Unassembled WGS sequence"/>
</dbReference>
<proteinExistence type="predicted"/>